<dbReference type="Proteomes" id="UP000823902">
    <property type="component" value="Unassembled WGS sequence"/>
</dbReference>
<evidence type="ECO:0008006" key="5">
    <source>
        <dbReference type="Google" id="ProtNLM"/>
    </source>
</evidence>
<reference evidence="3" key="1">
    <citation type="journal article" date="2021" name="PeerJ">
        <title>Extensive microbial diversity within the chicken gut microbiome revealed by metagenomics and culture.</title>
        <authorList>
            <person name="Gilroy R."/>
            <person name="Ravi A."/>
            <person name="Getino M."/>
            <person name="Pursley I."/>
            <person name="Horton D.L."/>
            <person name="Alikhan N.F."/>
            <person name="Baker D."/>
            <person name="Gharbi K."/>
            <person name="Hall N."/>
            <person name="Watson M."/>
            <person name="Adriaenssens E.M."/>
            <person name="Foster-Nyarko E."/>
            <person name="Jarju S."/>
            <person name="Secka A."/>
            <person name="Antonio M."/>
            <person name="Oren A."/>
            <person name="Chaudhuri R.R."/>
            <person name="La Ragione R."/>
            <person name="Hildebrand F."/>
            <person name="Pallen M.J."/>
        </authorList>
    </citation>
    <scope>NUCLEOTIDE SEQUENCE</scope>
    <source>
        <strain evidence="3">CHK196-7946</strain>
    </source>
</reference>
<reference evidence="3" key="2">
    <citation type="submission" date="2021-04" db="EMBL/GenBank/DDBJ databases">
        <authorList>
            <person name="Gilroy R."/>
        </authorList>
    </citation>
    <scope>NUCLEOTIDE SEQUENCE</scope>
    <source>
        <strain evidence="3">CHK196-7946</strain>
    </source>
</reference>
<feature type="compositionally biased region" description="Low complexity" evidence="1">
    <location>
        <begin position="156"/>
        <end position="172"/>
    </location>
</feature>
<gene>
    <name evidence="3" type="ORF">H9697_06650</name>
</gene>
<dbReference type="EMBL" id="DWVY01000032">
    <property type="protein sequence ID" value="HJC74609.1"/>
    <property type="molecule type" value="Genomic_DNA"/>
</dbReference>
<evidence type="ECO:0000313" key="4">
    <source>
        <dbReference type="Proteomes" id="UP000823902"/>
    </source>
</evidence>
<name>A0A9D2Q805_9FIRM</name>
<dbReference type="AlphaFoldDB" id="A0A9D2Q805"/>
<organism evidence="3 4">
    <name type="scientific">Candidatus Mediterraneibacter faecavium</name>
    <dbReference type="NCBI Taxonomy" id="2838668"/>
    <lineage>
        <taxon>Bacteria</taxon>
        <taxon>Bacillati</taxon>
        <taxon>Bacillota</taxon>
        <taxon>Clostridia</taxon>
        <taxon>Lachnospirales</taxon>
        <taxon>Lachnospiraceae</taxon>
        <taxon>Mediterraneibacter</taxon>
    </lineage>
</organism>
<sequence length="214" mass="22606">METEKDKQKGGVTVKKEKWMAGVTLLAMCVCLLFPVSVKAQEQTAGQSSSTTITTQVPETHKATLTIVGKGTVTVNGQTCEGEVSHMEVKIPRLTETEWKFSPADGYTLEEVLYNGTDVTEELADHTYRADPVNEDGTEVKVVFTEKTSGTAGRDPSGSGSHQSGSDTSTSGGTSGKDSPKTGDDTAAGLWVGTMTAAAFLAACCLGVYRKRKA</sequence>
<proteinExistence type="predicted"/>
<keyword evidence="2" id="KW-0812">Transmembrane</keyword>
<keyword evidence="2" id="KW-0472">Membrane</keyword>
<keyword evidence="2" id="KW-1133">Transmembrane helix</keyword>
<evidence type="ECO:0000256" key="1">
    <source>
        <dbReference type="SAM" id="MobiDB-lite"/>
    </source>
</evidence>
<evidence type="ECO:0000256" key="2">
    <source>
        <dbReference type="SAM" id="Phobius"/>
    </source>
</evidence>
<comment type="caution">
    <text evidence="3">The sequence shown here is derived from an EMBL/GenBank/DDBJ whole genome shotgun (WGS) entry which is preliminary data.</text>
</comment>
<feature type="transmembrane region" description="Helical" evidence="2">
    <location>
        <begin position="188"/>
        <end position="209"/>
    </location>
</feature>
<accession>A0A9D2Q805</accession>
<evidence type="ECO:0000313" key="3">
    <source>
        <dbReference type="EMBL" id="HJC74609.1"/>
    </source>
</evidence>
<protein>
    <recommendedName>
        <fullName evidence="5">Gram-positive cocci surface proteins LPxTG domain-containing protein</fullName>
    </recommendedName>
</protein>
<feature type="region of interest" description="Disordered" evidence="1">
    <location>
        <begin position="147"/>
        <end position="182"/>
    </location>
</feature>